<feature type="chain" id="PRO_5045948374" evidence="2">
    <location>
        <begin position="23"/>
        <end position="348"/>
    </location>
</feature>
<reference evidence="3 4" key="1">
    <citation type="submission" date="2023-01" db="EMBL/GenBank/DDBJ databases">
        <title>Analysis of 21 Apiospora genomes using comparative genomics revels a genus with tremendous synthesis potential of carbohydrate active enzymes and secondary metabolites.</title>
        <authorList>
            <person name="Sorensen T."/>
        </authorList>
    </citation>
    <scope>NUCLEOTIDE SEQUENCE [LARGE SCALE GENOMIC DNA]</scope>
    <source>
        <strain evidence="3 4">CBS 135458</strain>
    </source>
</reference>
<evidence type="ECO:0000313" key="3">
    <source>
        <dbReference type="EMBL" id="KAK8062006.1"/>
    </source>
</evidence>
<comment type="caution">
    <text evidence="3">The sequence shown here is derived from an EMBL/GenBank/DDBJ whole genome shotgun (WGS) entry which is preliminary data.</text>
</comment>
<protein>
    <submittedName>
        <fullName evidence="3">Uncharacterized protein</fullName>
    </submittedName>
</protein>
<organism evidence="3 4">
    <name type="scientific">Apiospora phragmitis</name>
    <dbReference type="NCBI Taxonomy" id="2905665"/>
    <lineage>
        <taxon>Eukaryota</taxon>
        <taxon>Fungi</taxon>
        <taxon>Dikarya</taxon>
        <taxon>Ascomycota</taxon>
        <taxon>Pezizomycotina</taxon>
        <taxon>Sordariomycetes</taxon>
        <taxon>Xylariomycetidae</taxon>
        <taxon>Amphisphaeriales</taxon>
        <taxon>Apiosporaceae</taxon>
        <taxon>Apiospora</taxon>
    </lineage>
</organism>
<evidence type="ECO:0000256" key="2">
    <source>
        <dbReference type="SAM" id="SignalP"/>
    </source>
</evidence>
<sequence length="348" mass="39230">MAGGGVTHVACKLSVTVLLGWACTYTVFQQHHGICHHRNSITAVDIYLDAQANFSNIAVYADDYREVSSIFRFTSFNTATLSGALHGAGRKRDYIKKTQDYAEQYGEELTTAAGLWSELSFDIVKATTLLGLFLGEVDPYFPRVTGKMAYIWQTLGYLNKPYLQSLETQFNRTITDTIKVLGEMQESYADCQGCGRSIQQEQTVDGYVHAEVTCKWTNFCGLIGRSKPMAVRDVKRLVSVLEETSKNRINPEYRWCCSIDPKDCQHFERSTHRVPNDSESGASGLRESRKERPETTPESLEEEVEEANGSAVWHQKEAQGLRRQTVDSKSMADGLRFPLLNKPRDYGF</sequence>
<proteinExistence type="predicted"/>
<keyword evidence="4" id="KW-1185">Reference proteome</keyword>
<feature type="region of interest" description="Disordered" evidence="1">
    <location>
        <begin position="268"/>
        <end position="348"/>
    </location>
</feature>
<keyword evidence="2" id="KW-0732">Signal</keyword>
<dbReference type="EMBL" id="JAQQWL010000008">
    <property type="protein sequence ID" value="KAK8062006.1"/>
    <property type="molecule type" value="Genomic_DNA"/>
</dbReference>
<evidence type="ECO:0000313" key="4">
    <source>
        <dbReference type="Proteomes" id="UP001480595"/>
    </source>
</evidence>
<name>A0ABR1UST3_9PEZI</name>
<feature type="compositionally biased region" description="Basic and acidic residues" evidence="1">
    <location>
        <begin position="314"/>
        <end position="326"/>
    </location>
</feature>
<gene>
    <name evidence="3" type="ORF">PG994_008372</name>
</gene>
<dbReference type="RefSeq" id="XP_066715268.1">
    <property type="nucleotide sequence ID" value="XM_066859781.1"/>
</dbReference>
<accession>A0ABR1UST3</accession>
<dbReference type="GeneID" id="92092844"/>
<evidence type="ECO:0000256" key="1">
    <source>
        <dbReference type="SAM" id="MobiDB-lite"/>
    </source>
</evidence>
<dbReference type="Proteomes" id="UP001480595">
    <property type="component" value="Unassembled WGS sequence"/>
</dbReference>
<feature type="compositionally biased region" description="Basic and acidic residues" evidence="1">
    <location>
        <begin position="286"/>
        <end position="295"/>
    </location>
</feature>
<feature type="signal peptide" evidence="2">
    <location>
        <begin position="1"/>
        <end position="22"/>
    </location>
</feature>